<dbReference type="EMBL" id="EU953848">
    <property type="protein sequence ID" value="ACG25966.1"/>
    <property type="molecule type" value="mRNA"/>
</dbReference>
<evidence type="ECO:0000313" key="1">
    <source>
        <dbReference type="EMBL" id="ACG25966.1"/>
    </source>
</evidence>
<name>B6SM83_MAIZE</name>
<accession>B6SM83</accession>
<dbReference type="AlphaFoldDB" id="B6SM83"/>
<protein>
    <submittedName>
        <fullName evidence="1">Uncharacterized protein</fullName>
    </submittedName>
</protein>
<proteinExistence type="evidence at transcript level"/>
<organism evidence="1">
    <name type="scientific">Zea mays</name>
    <name type="common">Maize</name>
    <dbReference type="NCBI Taxonomy" id="4577"/>
    <lineage>
        <taxon>Eukaryota</taxon>
        <taxon>Viridiplantae</taxon>
        <taxon>Streptophyta</taxon>
        <taxon>Embryophyta</taxon>
        <taxon>Tracheophyta</taxon>
        <taxon>Spermatophyta</taxon>
        <taxon>Magnoliopsida</taxon>
        <taxon>Liliopsida</taxon>
        <taxon>Poales</taxon>
        <taxon>Poaceae</taxon>
        <taxon>PACMAD clade</taxon>
        <taxon>Panicoideae</taxon>
        <taxon>Andropogonodae</taxon>
        <taxon>Andropogoneae</taxon>
        <taxon>Tripsacinae</taxon>
        <taxon>Zea</taxon>
    </lineage>
</organism>
<sequence>MTGIALQALSSPATTTTSSALLGSLLRYLSGTWTSPPSSLQASASAWTLATGRDPVLLAADAIVN</sequence>
<reference evidence="1" key="1">
    <citation type="journal article" date="2009" name="Plant Mol. Biol.">
        <title>Insights into corn genes derived from large-scale cDNA sequencing.</title>
        <authorList>
            <person name="Alexandrov N.N."/>
            <person name="Brover V.V."/>
            <person name="Freidin S."/>
            <person name="Troukhan M.E."/>
            <person name="Tatarinova T.V."/>
            <person name="Zhang H."/>
            <person name="Swaller T.J."/>
            <person name="Lu Y.P."/>
            <person name="Bouck J."/>
            <person name="Flavell R.B."/>
            <person name="Feldmann K.A."/>
        </authorList>
    </citation>
    <scope>NUCLEOTIDE SEQUENCE</scope>
</reference>